<keyword evidence="4" id="KW-0804">Transcription</keyword>
<keyword evidence="3" id="KW-0238">DNA-binding</keyword>
<evidence type="ECO:0000259" key="5">
    <source>
        <dbReference type="PROSITE" id="PS50931"/>
    </source>
</evidence>
<reference evidence="6" key="1">
    <citation type="journal article" date="2005" name="Arch. Microbiol.">
        <title>Two unusual chlorocatechol catabolic gene clusters in Sphingomonas sp. TFD44.</title>
        <authorList>
            <person name="Thiel M."/>
            <person name="Kaschabek S.R."/>
            <person name="Groning J."/>
            <person name="Mau M."/>
            <person name="Schlomann M."/>
        </authorList>
    </citation>
    <scope>NUCLEOTIDE SEQUENCE</scope>
    <source>
        <strain evidence="6">Tfd44</strain>
    </source>
</reference>
<organism evidence="6">
    <name type="scientific">Sphingomonas sp. TFD44</name>
    <dbReference type="NCBI Taxonomy" id="77201"/>
    <lineage>
        <taxon>Bacteria</taxon>
        <taxon>Pseudomonadati</taxon>
        <taxon>Pseudomonadota</taxon>
        <taxon>Alphaproteobacteria</taxon>
        <taxon>Sphingomonadales</taxon>
        <taxon>Sphingomonadaceae</taxon>
        <taxon>Sphingomonas</taxon>
    </lineage>
</organism>
<dbReference type="Pfam" id="PF00126">
    <property type="entry name" value="HTH_1"/>
    <property type="match status" value="1"/>
</dbReference>
<dbReference type="PRINTS" id="PR00039">
    <property type="entry name" value="HTHLYSR"/>
</dbReference>
<dbReference type="CDD" id="cd08446">
    <property type="entry name" value="PBP2_Chlorocatechol"/>
    <property type="match status" value="1"/>
</dbReference>
<dbReference type="Pfam" id="PF03466">
    <property type="entry name" value="LysR_substrate"/>
    <property type="match status" value="1"/>
</dbReference>
<evidence type="ECO:0000256" key="1">
    <source>
        <dbReference type="ARBA" id="ARBA00009437"/>
    </source>
</evidence>
<proteinExistence type="inferred from homology"/>
<dbReference type="InterPro" id="IPR036388">
    <property type="entry name" value="WH-like_DNA-bd_sf"/>
</dbReference>
<dbReference type="InterPro" id="IPR000847">
    <property type="entry name" value="LysR_HTH_N"/>
</dbReference>
<dbReference type="SUPFAM" id="SSF46785">
    <property type="entry name" value="Winged helix' DNA-binding domain"/>
    <property type="match status" value="1"/>
</dbReference>
<evidence type="ECO:0000313" key="6">
    <source>
        <dbReference type="EMBL" id="AAT99366.1"/>
    </source>
</evidence>
<feature type="domain" description="HTH lysR-type" evidence="5">
    <location>
        <begin position="1"/>
        <end position="58"/>
    </location>
</feature>
<dbReference type="Gene3D" id="1.10.10.10">
    <property type="entry name" value="Winged helix-like DNA-binding domain superfamily/Winged helix DNA-binding domain"/>
    <property type="match status" value="1"/>
</dbReference>
<protein>
    <submittedName>
        <fullName evidence="6">TfdR</fullName>
    </submittedName>
</protein>
<dbReference type="PROSITE" id="PS50931">
    <property type="entry name" value="HTH_LYSR"/>
    <property type="match status" value="1"/>
</dbReference>
<dbReference type="EMBL" id="AY598949">
    <property type="protein sequence ID" value="AAT99366.1"/>
    <property type="molecule type" value="Genomic_DNA"/>
</dbReference>
<dbReference type="PANTHER" id="PTHR30346:SF0">
    <property type="entry name" value="HCA OPERON TRANSCRIPTIONAL ACTIVATOR HCAR"/>
    <property type="match status" value="1"/>
</dbReference>
<dbReference type="GO" id="GO:0003677">
    <property type="term" value="F:DNA binding"/>
    <property type="evidence" value="ECO:0007669"/>
    <property type="project" value="UniProtKB-KW"/>
</dbReference>
<dbReference type="SUPFAM" id="SSF53850">
    <property type="entry name" value="Periplasmic binding protein-like II"/>
    <property type="match status" value="1"/>
</dbReference>
<dbReference type="GO" id="GO:0003700">
    <property type="term" value="F:DNA-binding transcription factor activity"/>
    <property type="evidence" value="ECO:0007669"/>
    <property type="project" value="InterPro"/>
</dbReference>
<dbReference type="AlphaFoldDB" id="Q5YBA0"/>
<sequence>MEFRQLRYFVAVAEEGNLTAAARKLHVSQPPITRQIKQLEDELGVELLVRSSKGVQVTEAGKLFLVEAKRLLDISHTAIEKSRAAQAGELGRLDIGYFGATIYTVVPQLVRTFMTARPHISVKIQRASKDEQVARLRDGQLGIGFARYYSVDHDLQTMRIGEERLYLAERLDAAQPPSPIDGLEKIHGRSLTVFPQLGRPGFADEVLRFLMTVNVQPAMTDPAEDVFAALAMVLVSDSLSIVPESVARLAWPGICFSPIEHPAAVSAISCVFLRDGRPPVVDAFLASLAESDSTSV</sequence>
<name>Q5YBA0_9SPHN</name>
<keyword evidence="2" id="KW-0805">Transcription regulation</keyword>
<gene>
    <name evidence="6" type="primary">tfdR</name>
</gene>
<accession>Q5YBA0</accession>
<dbReference type="FunFam" id="1.10.10.10:FF:000001">
    <property type="entry name" value="LysR family transcriptional regulator"/>
    <property type="match status" value="1"/>
</dbReference>
<dbReference type="InterPro" id="IPR005119">
    <property type="entry name" value="LysR_subst-bd"/>
</dbReference>
<evidence type="ECO:0000256" key="2">
    <source>
        <dbReference type="ARBA" id="ARBA00023015"/>
    </source>
</evidence>
<dbReference type="Gene3D" id="3.40.190.10">
    <property type="entry name" value="Periplasmic binding protein-like II"/>
    <property type="match status" value="2"/>
</dbReference>
<evidence type="ECO:0000256" key="3">
    <source>
        <dbReference type="ARBA" id="ARBA00023125"/>
    </source>
</evidence>
<comment type="similarity">
    <text evidence="1">Belongs to the LysR transcriptional regulatory family.</text>
</comment>
<dbReference type="GO" id="GO:0032993">
    <property type="term" value="C:protein-DNA complex"/>
    <property type="evidence" value="ECO:0007669"/>
    <property type="project" value="TreeGrafter"/>
</dbReference>
<evidence type="ECO:0000256" key="4">
    <source>
        <dbReference type="ARBA" id="ARBA00023163"/>
    </source>
</evidence>
<dbReference type="PANTHER" id="PTHR30346">
    <property type="entry name" value="TRANSCRIPTIONAL DUAL REGULATOR HCAR-RELATED"/>
    <property type="match status" value="1"/>
</dbReference>
<dbReference type="InterPro" id="IPR036390">
    <property type="entry name" value="WH_DNA-bd_sf"/>
</dbReference>